<accession>A0ABX2TF09</accession>
<dbReference type="Proteomes" id="UP000584642">
    <property type="component" value="Unassembled WGS sequence"/>
</dbReference>
<dbReference type="InterPro" id="IPR046203">
    <property type="entry name" value="DUF6236"/>
</dbReference>
<organism evidence="1 2">
    <name type="scientific">Azospirillum oleiclasticum</name>
    <dbReference type="NCBI Taxonomy" id="2735135"/>
    <lineage>
        <taxon>Bacteria</taxon>
        <taxon>Pseudomonadati</taxon>
        <taxon>Pseudomonadota</taxon>
        <taxon>Alphaproteobacteria</taxon>
        <taxon>Rhodospirillales</taxon>
        <taxon>Azospirillaceae</taxon>
        <taxon>Azospirillum</taxon>
    </lineage>
</organism>
<keyword evidence="2" id="KW-1185">Reference proteome</keyword>
<comment type="caution">
    <text evidence="1">The sequence shown here is derived from an EMBL/GenBank/DDBJ whole genome shotgun (WGS) entry which is preliminary data.</text>
</comment>
<proteinExistence type="predicted"/>
<dbReference type="EMBL" id="JABFDB010000021">
    <property type="protein sequence ID" value="NYZ22786.1"/>
    <property type="molecule type" value="Genomic_DNA"/>
</dbReference>
<evidence type="ECO:0008006" key="3">
    <source>
        <dbReference type="Google" id="ProtNLM"/>
    </source>
</evidence>
<sequence length="401" mass="45712">MLGSALYYPYIDIKDSDWLRAAVLFWDSLQTIAPRSVKDPYKSLDTKILWKEGFLEPLRCDLHPELLDTLGKRVVALMDRNEFGPGCNLNQSDPNSRTLMHAEKVGTDIRRQFHRARIHPEKLSPELRDWAMRAAVARMHPEKLSPRIRDLFDEIEYASIHPEKMSPSLSRFLWRSERFQDRDGEWLLLDSRFAEVYMSALAAMLAKETDTAALTNEEPSMAVNLHTILEDVKASQQSDKKGALVSFIMESIRIDPNTRIDKLLNFKRSRTNQLAELSAQFDDISSKISSCETAQELEEKVRIVYANRVRPKLEALKQELKENSIQSLWEGMYRAVTVSVPAGGALAYFTGFSGQALLAAGAVLAVTDVSVKTHLARRKTRRTSPYTYLLDIERKFSPTDC</sequence>
<evidence type="ECO:0000313" key="1">
    <source>
        <dbReference type="EMBL" id="NYZ22786.1"/>
    </source>
</evidence>
<protein>
    <recommendedName>
        <fullName evidence="3">Protein kinase domain-containing protein</fullName>
    </recommendedName>
</protein>
<name>A0ABX2TF09_9PROT</name>
<evidence type="ECO:0000313" key="2">
    <source>
        <dbReference type="Proteomes" id="UP000584642"/>
    </source>
</evidence>
<dbReference type="RefSeq" id="WP_180284550.1">
    <property type="nucleotide sequence ID" value="NZ_JABFDB010000021.1"/>
</dbReference>
<reference evidence="1 2" key="1">
    <citation type="submission" date="2020-05" db="EMBL/GenBank/DDBJ databases">
        <title>Azospirillum oleiclasticum sp. nov, a nitrogen-fixing and heavy crude oil-emulsifying bacterium isolated from the crude oil of Yumen Oilfield.</title>
        <authorList>
            <person name="Wu D."/>
            <person name="Cai M."/>
            <person name="Zhang X."/>
        </authorList>
    </citation>
    <scope>NUCLEOTIDE SEQUENCE [LARGE SCALE GENOMIC DNA]</scope>
    <source>
        <strain evidence="1 2">ROY-1-1-2</strain>
    </source>
</reference>
<gene>
    <name evidence="1" type="ORF">HND93_24000</name>
</gene>
<dbReference type="Pfam" id="PF19749">
    <property type="entry name" value="DUF6236"/>
    <property type="match status" value="1"/>
</dbReference>